<reference evidence="3" key="1">
    <citation type="journal article" date="2019" name="Int. J. Syst. Evol. Microbiol.">
        <title>The Global Catalogue of Microorganisms (GCM) 10K type strain sequencing project: providing services to taxonomists for standard genome sequencing and annotation.</title>
        <authorList>
            <consortium name="The Broad Institute Genomics Platform"/>
            <consortium name="The Broad Institute Genome Sequencing Center for Infectious Disease"/>
            <person name="Wu L."/>
            <person name="Ma J."/>
        </authorList>
    </citation>
    <scope>NUCLEOTIDE SEQUENCE [LARGE SCALE GENOMIC DNA]</scope>
    <source>
        <strain evidence="3">KCTC 52925</strain>
    </source>
</reference>
<organism evidence="2 3">
    <name type="scientific">Christiangramia antarctica</name>
    <dbReference type="NCBI Taxonomy" id="2058158"/>
    <lineage>
        <taxon>Bacteria</taxon>
        <taxon>Pseudomonadati</taxon>
        <taxon>Bacteroidota</taxon>
        <taxon>Flavobacteriia</taxon>
        <taxon>Flavobacteriales</taxon>
        <taxon>Flavobacteriaceae</taxon>
        <taxon>Christiangramia</taxon>
    </lineage>
</organism>
<gene>
    <name evidence="2" type="ORF">ACFSYS_12305</name>
</gene>
<dbReference type="EMBL" id="JBHUOJ010000027">
    <property type="protein sequence ID" value="MFD2834071.1"/>
    <property type="molecule type" value="Genomic_DNA"/>
</dbReference>
<evidence type="ECO:0000313" key="2">
    <source>
        <dbReference type="EMBL" id="MFD2834071.1"/>
    </source>
</evidence>
<dbReference type="InterPro" id="IPR007712">
    <property type="entry name" value="RelE/ParE_toxin"/>
</dbReference>
<name>A0ABW5X8S8_9FLAO</name>
<keyword evidence="1" id="KW-1277">Toxin-antitoxin system</keyword>
<accession>A0ABW5X8S8</accession>
<dbReference type="InterPro" id="IPR035093">
    <property type="entry name" value="RelE/ParE_toxin_dom_sf"/>
</dbReference>
<dbReference type="Gene3D" id="3.30.2310.20">
    <property type="entry name" value="RelE-like"/>
    <property type="match status" value="1"/>
</dbReference>
<comment type="caution">
    <text evidence="2">The sequence shown here is derived from an EMBL/GenBank/DDBJ whole genome shotgun (WGS) entry which is preliminary data.</text>
</comment>
<protein>
    <submittedName>
        <fullName evidence="2">Type II toxin-antitoxin system RelE/ParE family toxin</fullName>
    </submittedName>
</protein>
<keyword evidence="3" id="KW-1185">Reference proteome</keyword>
<evidence type="ECO:0000313" key="3">
    <source>
        <dbReference type="Proteomes" id="UP001597438"/>
    </source>
</evidence>
<proteinExistence type="predicted"/>
<evidence type="ECO:0000256" key="1">
    <source>
        <dbReference type="ARBA" id="ARBA00022649"/>
    </source>
</evidence>
<sequence length="105" mass="12691">MELTVYWTQLAEDKLEDIFHYYKYKASNRVAAKLVNGIIDTTIGLEKTPEIGQKEFLLKEREHDFRYLVFKNYKIIYWINKTQNRIEIANVFDTRQNPEKIEQTK</sequence>
<dbReference type="RefSeq" id="WP_251740846.1">
    <property type="nucleotide sequence ID" value="NZ_JBHUOJ010000027.1"/>
</dbReference>
<dbReference type="Proteomes" id="UP001597438">
    <property type="component" value="Unassembled WGS sequence"/>
</dbReference>
<dbReference type="Pfam" id="PF05016">
    <property type="entry name" value="ParE_toxin"/>
    <property type="match status" value="1"/>
</dbReference>